<dbReference type="EMBL" id="JADEXP010000045">
    <property type="protein sequence ID" value="MBE9066493.1"/>
    <property type="molecule type" value="Genomic_DNA"/>
</dbReference>
<dbReference type="Pfam" id="PF07099">
    <property type="entry name" value="DUF1361"/>
    <property type="match status" value="1"/>
</dbReference>
<dbReference type="AlphaFoldDB" id="A0A928ZRF6"/>
<dbReference type="InterPro" id="IPR009793">
    <property type="entry name" value="DUF1361"/>
</dbReference>
<name>A0A928ZRF6_LEPEC</name>
<feature type="transmembrane region" description="Helical" evidence="1">
    <location>
        <begin position="159"/>
        <end position="185"/>
    </location>
</feature>
<feature type="transmembrane region" description="Helical" evidence="1">
    <location>
        <begin position="92"/>
        <end position="112"/>
    </location>
</feature>
<keyword evidence="3" id="KW-1185">Reference proteome</keyword>
<evidence type="ECO:0000313" key="3">
    <source>
        <dbReference type="Proteomes" id="UP000615026"/>
    </source>
</evidence>
<feature type="transmembrane region" description="Helical" evidence="1">
    <location>
        <begin position="119"/>
        <end position="139"/>
    </location>
</feature>
<keyword evidence="1" id="KW-0472">Membrane</keyword>
<evidence type="ECO:0000256" key="1">
    <source>
        <dbReference type="SAM" id="Phobius"/>
    </source>
</evidence>
<feature type="transmembrane region" description="Helical" evidence="1">
    <location>
        <begin position="20"/>
        <end position="38"/>
    </location>
</feature>
<dbReference type="Proteomes" id="UP000615026">
    <property type="component" value="Unassembled WGS sequence"/>
</dbReference>
<dbReference type="RefSeq" id="WP_193992282.1">
    <property type="nucleotide sequence ID" value="NZ_JADEXP010000045.1"/>
</dbReference>
<feature type="transmembrane region" description="Helical" evidence="1">
    <location>
        <begin position="246"/>
        <end position="264"/>
    </location>
</feature>
<keyword evidence="1" id="KW-0812">Transmembrane</keyword>
<keyword evidence="1" id="KW-1133">Transmembrane helix</keyword>
<feature type="transmembrane region" description="Helical" evidence="1">
    <location>
        <begin position="197"/>
        <end position="216"/>
    </location>
</feature>
<comment type="caution">
    <text evidence="2">The sequence shown here is derived from an EMBL/GenBank/DDBJ whole genome shotgun (WGS) entry which is preliminary data.</text>
</comment>
<proteinExistence type="predicted"/>
<feature type="transmembrane region" description="Helical" evidence="1">
    <location>
        <begin position="45"/>
        <end position="63"/>
    </location>
</feature>
<reference evidence="2" key="1">
    <citation type="submission" date="2020-10" db="EMBL/GenBank/DDBJ databases">
        <authorList>
            <person name="Castelo-Branco R."/>
            <person name="Eusebio N."/>
            <person name="Adriana R."/>
            <person name="Vieira A."/>
            <person name="Brugerolle De Fraissinette N."/>
            <person name="Rezende De Castro R."/>
            <person name="Schneider M.P."/>
            <person name="Vasconcelos V."/>
            <person name="Leao P.N."/>
        </authorList>
    </citation>
    <scope>NUCLEOTIDE SEQUENCE</scope>
    <source>
        <strain evidence="2">LEGE 11479</strain>
    </source>
</reference>
<sequence length="286" mass="32245">MRWIALDIYQGLNNVYNGWIWWNLFLAFIPMLLSFRLFRRKAIPPIWFAIACFGTALIGIVGLKSRIPRLRWAMSGAISNIQAGDPGTMLQLVWLAGVMVVALGISILLFKLSHTSKLWLWWIGLATFIAFLPNAPYVLTDIIHLLRGASSGTIKIWVITFLFIPMHMTAIVLGFEAYVLSLLNVSFYLRQKGLQALTLPVELSIHALCAVGIYLGRFIRLNSWDVVVDPTSVLASTLNTLTSKRPLAVIVFSFILLTVLYWLMKQVTLGLKLRIHYARRGLSALD</sequence>
<organism evidence="2 3">
    <name type="scientific">Leptolyngbya cf. ectocarpi LEGE 11479</name>
    <dbReference type="NCBI Taxonomy" id="1828722"/>
    <lineage>
        <taxon>Bacteria</taxon>
        <taxon>Bacillati</taxon>
        <taxon>Cyanobacteriota</taxon>
        <taxon>Cyanophyceae</taxon>
        <taxon>Leptolyngbyales</taxon>
        <taxon>Leptolyngbyaceae</taxon>
        <taxon>Leptolyngbya group</taxon>
        <taxon>Leptolyngbya</taxon>
    </lineage>
</organism>
<gene>
    <name evidence="2" type="ORF">IQ260_07490</name>
</gene>
<evidence type="ECO:0000313" key="2">
    <source>
        <dbReference type="EMBL" id="MBE9066493.1"/>
    </source>
</evidence>
<accession>A0A928ZRF6</accession>
<protein>
    <submittedName>
        <fullName evidence="2">DUF1361 domain-containing protein</fullName>
    </submittedName>
</protein>